<dbReference type="Proteomes" id="UP000230750">
    <property type="component" value="Unassembled WGS sequence"/>
</dbReference>
<dbReference type="PANTHER" id="PTHR37162">
    <property type="entry name" value="HAT FAMILY DIMERISATION DOMAINCONTAINING PROTEIN-RELATED"/>
    <property type="match status" value="1"/>
</dbReference>
<feature type="region of interest" description="Disordered" evidence="1">
    <location>
        <begin position="394"/>
        <end position="479"/>
    </location>
</feature>
<dbReference type="EMBL" id="MRZV01001177">
    <property type="protein sequence ID" value="PIK39991.1"/>
    <property type="molecule type" value="Genomic_DNA"/>
</dbReference>
<feature type="compositionally biased region" description="Low complexity" evidence="1">
    <location>
        <begin position="414"/>
        <end position="432"/>
    </location>
</feature>
<feature type="compositionally biased region" description="Basic and acidic residues" evidence="1">
    <location>
        <begin position="401"/>
        <end position="413"/>
    </location>
</feature>
<reference evidence="2 3" key="1">
    <citation type="journal article" date="2017" name="PLoS Biol.">
        <title>The sea cucumber genome provides insights into morphological evolution and visceral regeneration.</title>
        <authorList>
            <person name="Zhang X."/>
            <person name="Sun L."/>
            <person name="Yuan J."/>
            <person name="Sun Y."/>
            <person name="Gao Y."/>
            <person name="Zhang L."/>
            <person name="Li S."/>
            <person name="Dai H."/>
            <person name="Hamel J.F."/>
            <person name="Liu C."/>
            <person name="Yu Y."/>
            <person name="Liu S."/>
            <person name="Lin W."/>
            <person name="Guo K."/>
            <person name="Jin S."/>
            <person name="Xu P."/>
            <person name="Storey K.B."/>
            <person name="Huan P."/>
            <person name="Zhang T."/>
            <person name="Zhou Y."/>
            <person name="Zhang J."/>
            <person name="Lin C."/>
            <person name="Li X."/>
            <person name="Xing L."/>
            <person name="Huo D."/>
            <person name="Sun M."/>
            <person name="Wang L."/>
            <person name="Mercier A."/>
            <person name="Li F."/>
            <person name="Yang H."/>
            <person name="Xiang J."/>
        </authorList>
    </citation>
    <scope>NUCLEOTIDE SEQUENCE [LARGE SCALE GENOMIC DNA]</scope>
    <source>
        <strain evidence="2">Shaxun</strain>
        <tissue evidence="2">Muscle</tissue>
    </source>
</reference>
<dbReference type="PANTHER" id="PTHR37162:SF10">
    <property type="entry name" value="DUF4371 DOMAIN-CONTAINING PROTEIN"/>
    <property type="match status" value="1"/>
</dbReference>
<dbReference type="OrthoDB" id="6782434at2759"/>
<proteinExistence type="predicted"/>
<keyword evidence="3" id="KW-1185">Reference proteome</keyword>
<accession>A0A2G8JW45</accession>
<comment type="caution">
    <text evidence="2">The sequence shown here is derived from an EMBL/GenBank/DDBJ whole genome shotgun (WGS) entry which is preliminary data.</text>
</comment>
<gene>
    <name evidence="2" type="ORF">BSL78_23159</name>
</gene>
<evidence type="ECO:0000313" key="2">
    <source>
        <dbReference type="EMBL" id="PIK39991.1"/>
    </source>
</evidence>
<dbReference type="InterPro" id="IPR012337">
    <property type="entry name" value="RNaseH-like_sf"/>
</dbReference>
<evidence type="ECO:0000256" key="1">
    <source>
        <dbReference type="SAM" id="MobiDB-lite"/>
    </source>
</evidence>
<name>A0A2G8JW45_STIJA</name>
<dbReference type="SUPFAM" id="SSF53098">
    <property type="entry name" value="Ribonuclease H-like"/>
    <property type="match status" value="1"/>
</dbReference>
<protein>
    <submittedName>
        <fullName evidence="2">Uncharacterized protein</fullName>
    </submittedName>
</protein>
<organism evidence="2 3">
    <name type="scientific">Stichopus japonicus</name>
    <name type="common">Sea cucumber</name>
    <dbReference type="NCBI Taxonomy" id="307972"/>
    <lineage>
        <taxon>Eukaryota</taxon>
        <taxon>Metazoa</taxon>
        <taxon>Echinodermata</taxon>
        <taxon>Eleutherozoa</taxon>
        <taxon>Echinozoa</taxon>
        <taxon>Holothuroidea</taxon>
        <taxon>Aspidochirotacea</taxon>
        <taxon>Aspidochirotida</taxon>
        <taxon>Stichopodidae</taxon>
        <taxon>Apostichopus</taxon>
    </lineage>
</organism>
<sequence>MASTSGKGARKQCYKREYSEKWKSVIEPSRKGESYARCKVCATDFSITHSGAYDIENHIKTKKHRSNAGTQGTNRPITQFLSSASNEGFAVIRAETLWTQYVIDHNLPFTSSDEFTELVSKMFLDSKIALDFKCRRTKTTAIARILGGQTQANCVTISANKEMLRLDFPVDFVWCSGTMRDDSSKENNIADHLRQTPFSLSTDGSSDYGNEEQLYPVVVRYFDESLKKIVGVLFEIRTTKDRSTGSNIFKLLDAALTAKKIPWKNCICFSCDNASVMVGIREGVAAYVKKRNPDVFVLGCLCHRLHLAAEKGADTLPFTPVDILVKIYHYLEKSSKRHKDMKEAQAICGTANHKILKHVCTRWLSLEHALHRLLEQWPALVFYFKKEGGLDKKVVSHKRKNENESDQTKKQKSMDASSPSQSSSKSSTFASAIGAFKIPKKTPVMTPNPRQKSTSTATTKPQSTSTASKSKSTAQQLQN</sequence>
<feature type="compositionally biased region" description="Low complexity" evidence="1">
    <location>
        <begin position="451"/>
        <end position="479"/>
    </location>
</feature>
<dbReference type="AlphaFoldDB" id="A0A2G8JW45"/>
<evidence type="ECO:0000313" key="3">
    <source>
        <dbReference type="Proteomes" id="UP000230750"/>
    </source>
</evidence>